<gene>
    <name evidence="1" type="ORF">FHW18_003734</name>
</gene>
<dbReference type="Proteomes" id="UP000542125">
    <property type="component" value="Unassembled WGS sequence"/>
</dbReference>
<reference evidence="1 2" key="1">
    <citation type="submission" date="2020-07" db="EMBL/GenBank/DDBJ databases">
        <title>Genomic Encyclopedia of Type Strains, Phase IV (KMG-V): Genome sequencing to study the core and pangenomes of soil and plant-associated prokaryotes.</title>
        <authorList>
            <person name="Whitman W."/>
        </authorList>
    </citation>
    <scope>NUCLEOTIDE SEQUENCE [LARGE SCALE GENOMIC DNA]</scope>
    <source>
        <strain evidence="1 2">SAS40</strain>
    </source>
</reference>
<dbReference type="RefSeq" id="WP_179588146.1">
    <property type="nucleotide sequence ID" value="NZ_JACBYR010000001.1"/>
</dbReference>
<evidence type="ECO:0000313" key="1">
    <source>
        <dbReference type="EMBL" id="NYE84463.1"/>
    </source>
</evidence>
<evidence type="ECO:0000313" key="2">
    <source>
        <dbReference type="Proteomes" id="UP000542125"/>
    </source>
</evidence>
<keyword evidence="2" id="KW-1185">Reference proteome</keyword>
<organism evidence="1 2">
    <name type="scientific">Pigmentiphaga litoralis</name>
    <dbReference type="NCBI Taxonomy" id="516702"/>
    <lineage>
        <taxon>Bacteria</taxon>
        <taxon>Pseudomonadati</taxon>
        <taxon>Pseudomonadota</taxon>
        <taxon>Betaproteobacteria</taxon>
        <taxon>Burkholderiales</taxon>
        <taxon>Alcaligenaceae</taxon>
        <taxon>Pigmentiphaga</taxon>
    </lineage>
</organism>
<dbReference type="EMBL" id="JACBYR010000001">
    <property type="protein sequence ID" value="NYE84463.1"/>
    <property type="molecule type" value="Genomic_DNA"/>
</dbReference>
<accession>A0A7Y9LPH0</accession>
<name>A0A7Y9LPH0_9BURK</name>
<protein>
    <submittedName>
        <fullName evidence="1">Uncharacterized protein</fullName>
    </submittedName>
</protein>
<proteinExistence type="predicted"/>
<dbReference type="AlphaFoldDB" id="A0A7Y9LPH0"/>
<sequence length="156" mass="17271">MHTLVTEGQAKRLVEEARIANQLRLQYPEMIDRFAKEDWVKAQAACGLYYVRTGEGGLAATAFAVSATTRFAVRRTDAGIIGAIVFEVKRPASAMHRECLHKVLEIQYQATPKFRFIAGDVGEFFTVGREGADVQPDAFAKMVGEHILLALSREAL</sequence>
<comment type="caution">
    <text evidence="1">The sequence shown here is derived from an EMBL/GenBank/DDBJ whole genome shotgun (WGS) entry which is preliminary data.</text>
</comment>